<protein>
    <submittedName>
        <fullName evidence="1">Uncharacterized protein</fullName>
    </submittedName>
</protein>
<accession>A0A9P1NYE0</accession>
<dbReference type="EMBL" id="FO818640">
    <property type="protein sequence ID" value="CDM93796.1"/>
    <property type="molecule type" value="Genomic_DNA"/>
</dbReference>
<keyword evidence="2" id="KW-1185">Reference proteome</keyword>
<evidence type="ECO:0000313" key="2">
    <source>
        <dbReference type="Proteomes" id="UP000032946"/>
    </source>
</evidence>
<dbReference type="Proteomes" id="UP000032946">
    <property type="component" value="Chromosome"/>
</dbReference>
<reference evidence="1 2" key="1">
    <citation type="submission" date="2014-02" db="EMBL/GenBank/DDBJ databases">
        <authorList>
            <person name="Genoscope - CEA"/>
        </authorList>
    </citation>
    <scope>NUCLEOTIDE SEQUENCE [LARGE SCALE GENOMIC DNA]</scope>
    <source>
        <strain evidence="1 2">PCC 8005</strain>
    </source>
</reference>
<sequence length="47" mass="5184">MMLKAGKGMVYLMSVLTEYLKSKNTPDSSGVFCPLPGSETIRNVEFI</sequence>
<organism evidence="1 2">
    <name type="scientific">Limnospira indica PCC 8005</name>
    <dbReference type="NCBI Taxonomy" id="376219"/>
    <lineage>
        <taxon>Bacteria</taxon>
        <taxon>Bacillati</taxon>
        <taxon>Cyanobacteriota</taxon>
        <taxon>Cyanophyceae</taxon>
        <taxon>Oscillatoriophycideae</taxon>
        <taxon>Oscillatoriales</taxon>
        <taxon>Sirenicapillariaceae</taxon>
        <taxon>Limnospira</taxon>
    </lineage>
</organism>
<evidence type="ECO:0000313" key="1">
    <source>
        <dbReference type="EMBL" id="CDM93796.1"/>
    </source>
</evidence>
<gene>
    <name evidence="1" type="ORF">ARTHRO_11469</name>
</gene>
<name>A0A9P1NYE0_9CYAN</name>
<proteinExistence type="predicted"/>
<dbReference type="AlphaFoldDB" id="A0A9P1NYE0"/>